<proteinExistence type="inferred from homology"/>
<accession>A0A0P1F963</accession>
<gene>
    <name evidence="7" type="ORF">SHM7688_00955</name>
</gene>
<organism evidence="7 8">
    <name type="scientific">Shimia marina</name>
    <dbReference type="NCBI Taxonomy" id="321267"/>
    <lineage>
        <taxon>Bacteria</taxon>
        <taxon>Pseudomonadati</taxon>
        <taxon>Pseudomonadota</taxon>
        <taxon>Alphaproteobacteria</taxon>
        <taxon>Rhodobacterales</taxon>
        <taxon>Roseobacteraceae</taxon>
    </lineage>
</organism>
<comment type="cofactor">
    <cofactor evidence="1">
        <name>Mg(2+)</name>
        <dbReference type="ChEBI" id="CHEBI:18420"/>
    </cofactor>
</comment>
<name>A0A0P1F963_9RHOB</name>
<dbReference type="PANTHER" id="PTHR48090:SF10">
    <property type="entry name" value="GLUCOSYL-3-PHOSPHOGLYCERATE SYNTHASE"/>
    <property type="match status" value="1"/>
</dbReference>
<dbReference type="EMBL" id="CYPW01000006">
    <property type="protein sequence ID" value="CUH51518.1"/>
    <property type="molecule type" value="Genomic_DNA"/>
</dbReference>
<feature type="domain" description="Glycosyltransferase 2-like" evidence="6">
    <location>
        <begin position="4"/>
        <end position="159"/>
    </location>
</feature>
<keyword evidence="4" id="KW-0808">Transferase</keyword>
<reference evidence="7 8" key="1">
    <citation type="submission" date="2015-09" db="EMBL/GenBank/DDBJ databases">
        <authorList>
            <consortium name="Swine Surveillance"/>
        </authorList>
    </citation>
    <scope>NUCLEOTIDE SEQUENCE [LARGE SCALE GENOMIC DNA]</scope>
    <source>
        <strain evidence="7 8">CECT 7688</strain>
    </source>
</reference>
<dbReference type="Pfam" id="PF00535">
    <property type="entry name" value="Glycos_transf_2"/>
    <property type="match status" value="1"/>
</dbReference>
<comment type="similarity">
    <text evidence="2">Belongs to the glycosyltransferase 2 family.</text>
</comment>
<evidence type="ECO:0000259" key="6">
    <source>
        <dbReference type="Pfam" id="PF00535"/>
    </source>
</evidence>
<dbReference type="InterPro" id="IPR001173">
    <property type="entry name" value="Glyco_trans_2-like"/>
</dbReference>
<keyword evidence="8" id="KW-1185">Reference proteome</keyword>
<dbReference type="CDD" id="cd00761">
    <property type="entry name" value="Glyco_tranf_GTA_type"/>
    <property type="match status" value="1"/>
</dbReference>
<keyword evidence="5" id="KW-0460">Magnesium</keyword>
<evidence type="ECO:0000256" key="1">
    <source>
        <dbReference type="ARBA" id="ARBA00001946"/>
    </source>
</evidence>
<evidence type="ECO:0000256" key="3">
    <source>
        <dbReference type="ARBA" id="ARBA00022676"/>
    </source>
</evidence>
<dbReference type="SUPFAM" id="SSF53448">
    <property type="entry name" value="Nucleotide-diphospho-sugar transferases"/>
    <property type="match status" value="1"/>
</dbReference>
<dbReference type="AlphaFoldDB" id="A0A0P1F963"/>
<dbReference type="InterPro" id="IPR050256">
    <property type="entry name" value="Glycosyltransferase_2"/>
</dbReference>
<dbReference type="PANTHER" id="PTHR48090">
    <property type="entry name" value="UNDECAPRENYL-PHOSPHATE 4-DEOXY-4-FORMAMIDO-L-ARABINOSE TRANSFERASE-RELATED"/>
    <property type="match status" value="1"/>
</dbReference>
<protein>
    <submittedName>
        <fullName evidence="7">Putative glucosyl-3-phosphoglycerate synthase</fullName>
    </submittedName>
</protein>
<sequence>MIASIVIRTLNEARHLDDLLVMIARQKTDFDVETVLIDSGSTDGTLKIAENHGCRITHITKAEFSFGRSLNWGCDHATGDMLILISGHCVPTDEHWLQNLCQPLIDGTVSYTYGRQIGDDDSYYSERRIFAKYFPDTSQVPQEGFFCNNANSAVLRSAWENYRFDEELTGLEDMELAKRMTADGHKVGYVAEAPVFHHHSETWQSVRRRFEREAIALRDIMPEVHLSRLDVLRCVVSSTFGDWRSAARNGITSTSRIDMLRYRWNQYVGSYKGNHEHRLLSQDLKQQYFYPQVIEKADKDEWLQPLYRTPPHESKQPEG</sequence>
<dbReference type="Gene3D" id="3.90.550.10">
    <property type="entry name" value="Spore Coat Polysaccharide Biosynthesis Protein SpsA, Chain A"/>
    <property type="match status" value="1"/>
</dbReference>
<dbReference type="GO" id="GO:0016757">
    <property type="term" value="F:glycosyltransferase activity"/>
    <property type="evidence" value="ECO:0007669"/>
    <property type="project" value="UniProtKB-KW"/>
</dbReference>
<evidence type="ECO:0000313" key="7">
    <source>
        <dbReference type="EMBL" id="CUH51518.1"/>
    </source>
</evidence>
<evidence type="ECO:0000256" key="2">
    <source>
        <dbReference type="ARBA" id="ARBA00006739"/>
    </source>
</evidence>
<dbReference type="InterPro" id="IPR029044">
    <property type="entry name" value="Nucleotide-diphossugar_trans"/>
</dbReference>
<evidence type="ECO:0000256" key="4">
    <source>
        <dbReference type="ARBA" id="ARBA00022679"/>
    </source>
</evidence>
<dbReference type="RefSeq" id="WP_058238812.1">
    <property type="nucleotide sequence ID" value="NZ_CYPW01000006.1"/>
</dbReference>
<evidence type="ECO:0000256" key="5">
    <source>
        <dbReference type="ARBA" id="ARBA00022842"/>
    </source>
</evidence>
<evidence type="ECO:0000313" key="8">
    <source>
        <dbReference type="Proteomes" id="UP000054823"/>
    </source>
</evidence>
<keyword evidence="3" id="KW-0328">Glycosyltransferase</keyword>
<dbReference type="Proteomes" id="UP000054823">
    <property type="component" value="Unassembled WGS sequence"/>
</dbReference>
<dbReference type="OrthoDB" id="7527830at2"/>
<dbReference type="STRING" id="321267.SHM7688_00955"/>